<dbReference type="InterPro" id="IPR004358">
    <property type="entry name" value="Sig_transdc_His_kin-like_C"/>
</dbReference>
<dbReference type="InterPro" id="IPR050351">
    <property type="entry name" value="BphY/WalK/GraS-like"/>
</dbReference>
<dbReference type="SMART" id="SM00091">
    <property type="entry name" value="PAS"/>
    <property type="match status" value="1"/>
</dbReference>
<dbReference type="Gene3D" id="3.30.565.10">
    <property type="entry name" value="Histidine kinase-like ATPase, C-terminal domain"/>
    <property type="match status" value="1"/>
</dbReference>
<evidence type="ECO:0000256" key="3">
    <source>
        <dbReference type="ARBA" id="ARBA00022553"/>
    </source>
</evidence>
<dbReference type="SUPFAM" id="SSF55874">
    <property type="entry name" value="ATPase domain of HSP90 chaperone/DNA topoisomerase II/histidine kinase"/>
    <property type="match status" value="1"/>
</dbReference>
<evidence type="ECO:0000256" key="6">
    <source>
        <dbReference type="ARBA" id="ARBA00023136"/>
    </source>
</evidence>
<dbReference type="InterPro" id="IPR003594">
    <property type="entry name" value="HATPase_dom"/>
</dbReference>
<dbReference type="GO" id="GO:0007234">
    <property type="term" value="P:osmosensory signaling via phosphorelay pathway"/>
    <property type="evidence" value="ECO:0007669"/>
    <property type="project" value="TreeGrafter"/>
</dbReference>
<dbReference type="GO" id="GO:0030295">
    <property type="term" value="F:protein kinase activator activity"/>
    <property type="evidence" value="ECO:0007669"/>
    <property type="project" value="TreeGrafter"/>
</dbReference>
<dbReference type="RefSeq" id="WP_254162175.1">
    <property type="nucleotide sequence ID" value="NZ_JAHESF010000006.1"/>
</dbReference>
<sequence>MYSSSILEAITGCVHEGVLVLDHSNTIIFASEAAAKFLGTLSAKALTGMHISQVYPEVEQRKLLALLGESNPSAIPLTAEVLQVVHAIRSFNDGSEPVKIITLLDNNGQISKRCQTMAEYTRNLEKSNKELDQFAYIVSHDLKAPLRAISNLSQWLMDDLGTALSGDNLTNLNMLMGRVRRMESLINGILEYSKIGRENTPAEMIDVSALVEEVVEILSPPAHIRVKVSPSMPTLHASKILMFQVFSNLISNAMKFNDKKEGLVTIDSREHDDSYEFTVEDNGPGIPEEYYEKIFVIFQTLQSRDRFESTGIGLTIVKRILTEKGGSIRVESKVGEGSRFVFNWPKEKKQVL</sequence>
<dbReference type="PRINTS" id="PR00344">
    <property type="entry name" value="BCTRLSENSOR"/>
</dbReference>
<keyword evidence="3" id="KW-0597">Phosphoprotein</keyword>
<dbReference type="InterPro" id="IPR035965">
    <property type="entry name" value="PAS-like_dom_sf"/>
</dbReference>
<dbReference type="EC" id="2.7.13.3" evidence="2"/>
<comment type="caution">
    <text evidence="8">The sequence shown here is derived from an EMBL/GenBank/DDBJ whole genome shotgun (WGS) entry which is preliminary data.</text>
</comment>
<dbReference type="PROSITE" id="PS50109">
    <property type="entry name" value="HIS_KIN"/>
    <property type="match status" value="1"/>
</dbReference>
<keyword evidence="5 8" id="KW-0418">Kinase</keyword>
<comment type="catalytic activity">
    <reaction evidence="1">
        <text>ATP + protein L-histidine = ADP + protein N-phospho-L-histidine.</text>
        <dbReference type="EC" id="2.7.13.3"/>
    </reaction>
</comment>
<organism evidence="8 9">
    <name type="scientific">Chryseosolibacter histidini</name>
    <dbReference type="NCBI Taxonomy" id="2782349"/>
    <lineage>
        <taxon>Bacteria</taxon>
        <taxon>Pseudomonadati</taxon>
        <taxon>Bacteroidota</taxon>
        <taxon>Cytophagia</taxon>
        <taxon>Cytophagales</taxon>
        <taxon>Chryseotaleaceae</taxon>
        <taxon>Chryseosolibacter</taxon>
    </lineage>
</organism>
<dbReference type="InterPro" id="IPR005467">
    <property type="entry name" value="His_kinase_dom"/>
</dbReference>
<dbReference type="InterPro" id="IPR003661">
    <property type="entry name" value="HisK_dim/P_dom"/>
</dbReference>
<dbReference type="Gene3D" id="3.30.450.20">
    <property type="entry name" value="PAS domain"/>
    <property type="match status" value="1"/>
</dbReference>
<dbReference type="Proteomes" id="UP001319200">
    <property type="component" value="Unassembled WGS sequence"/>
</dbReference>
<name>A0AAP2GMB3_9BACT</name>
<dbReference type="CDD" id="cd00082">
    <property type="entry name" value="HisKA"/>
    <property type="match status" value="1"/>
</dbReference>
<dbReference type="Gene3D" id="1.10.287.130">
    <property type="match status" value="1"/>
</dbReference>
<dbReference type="GO" id="GO:0000155">
    <property type="term" value="F:phosphorelay sensor kinase activity"/>
    <property type="evidence" value="ECO:0007669"/>
    <property type="project" value="InterPro"/>
</dbReference>
<dbReference type="SUPFAM" id="SSF55785">
    <property type="entry name" value="PYP-like sensor domain (PAS domain)"/>
    <property type="match status" value="1"/>
</dbReference>
<dbReference type="InterPro" id="IPR036097">
    <property type="entry name" value="HisK_dim/P_sf"/>
</dbReference>
<evidence type="ECO:0000259" key="7">
    <source>
        <dbReference type="PROSITE" id="PS50109"/>
    </source>
</evidence>
<feature type="domain" description="Histidine kinase" evidence="7">
    <location>
        <begin position="137"/>
        <end position="348"/>
    </location>
</feature>
<dbReference type="InterPro" id="IPR036890">
    <property type="entry name" value="HATPase_C_sf"/>
</dbReference>
<dbReference type="PANTHER" id="PTHR42878:SF15">
    <property type="entry name" value="BACTERIOPHYTOCHROME"/>
    <property type="match status" value="1"/>
</dbReference>
<dbReference type="EMBL" id="JAHESF010000006">
    <property type="protein sequence ID" value="MBT1696758.1"/>
    <property type="molecule type" value="Genomic_DNA"/>
</dbReference>
<evidence type="ECO:0000256" key="2">
    <source>
        <dbReference type="ARBA" id="ARBA00012438"/>
    </source>
</evidence>
<dbReference type="SMART" id="SM00387">
    <property type="entry name" value="HATPase_c"/>
    <property type="match status" value="1"/>
</dbReference>
<evidence type="ECO:0000256" key="5">
    <source>
        <dbReference type="ARBA" id="ARBA00022777"/>
    </source>
</evidence>
<dbReference type="GO" id="GO:0016020">
    <property type="term" value="C:membrane"/>
    <property type="evidence" value="ECO:0007669"/>
    <property type="project" value="UniProtKB-SubCell"/>
</dbReference>
<proteinExistence type="predicted"/>
<dbReference type="AlphaFoldDB" id="A0AAP2GMB3"/>
<dbReference type="CDD" id="cd00130">
    <property type="entry name" value="PAS"/>
    <property type="match status" value="1"/>
</dbReference>
<dbReference type="Pfam" id="PF02518">
    <property type="entry name" value="HATPase_c"/>
    <property type="match status" value="1"/>
</dbReference>
<dbReference type="Pfam" id="PF00512">
    <property type="entry name" value="HisKA"/>
    <property type="match status" value="1"/>
</dbReference>
<evidence type="ECO:0000313" key="8">
    <source>
        <dbReference type="EMBL" id="MBT1696758.1"/>
    </source>
</evidence>
<evidence type="ECO:0000256" key="1">
    <source>
        <dbReference type="ARBA" id="ARBA00000085"/>
    </source>
</evidence>
<accession>A0AAP2GMB3</accession>
<evidence type="ECO:0000313" key="9">
    <source>
        <dbReference type="Proteomes" id="UP001319200"/>
    </source>
</evidence>
<dbReference type="GO" id="GO:0000156">
    <property type="term" value="F:phosphorelay response regulator activity"/>
    <property type="evidence" value="ECO:0007669"/>
    <property type="project" value="TreeGrafter"/>
</dbReference>
<keyword evidence="4" id="KW-0808">Transferase</keyword>
<dbReference type="SUPFAM" id="SSF47384">
    <property type="entry name" value="Homodimeric domain of signal transducing histidine kinase"/>
    <property type="match status" value="1"/>
</dbReference>
<dbReference type="PANTHER" id="PTHR42878">
    <property type="entry name" value="TWO-COMPONENT HISTIDINE KINASE"/>
    <property type="match status" value="1"/>
</dbReference>
<gene>
    <name evidence="8" type="ORF">KK083_07725</name>
</gene>
<dbReference type="InterPro" id="IPR000014">
    <property type="entry name" value="PAS"/>
</dbReference>
<dbReference type="SMART" id="SM00388">
    <property type="entry name" value="HisKA"/>
    <property type="match status" value="1"/>
</dbReference>
<protein>
    <recommendedName>
        <fullName evidence="2">histidine kinase</fullName>
        <ecNumber evidence="2">2.7.13.3</ecNumber>
    </recommendedName>
</protein>
<evidence type="ECO:0000256" key="4">
    <source>
        <dbReference type="ARBA" id="ARBA00022679"/>
    </source>
</evidence>
<keyword evidence="9" id="KW-1185">Reference proteome</keyword>
<keyword evidence="6" id="KW-0472">Membrane</keyword>
<reference evidence="8 9" key="1">
    <citation type="submission" date="2021-05" db="EMBL/GenBank/DDBJ databases">
        <title>A Polyphasic approach of four new species of the genus Ohtaekwangia: Ohtaekwangia histidinii sp. nov., Ohtaekwangia cretensis sp. nov., Ohtaekwangia indiensis sp. nov., Ohtaekwangia reichenbachii sp. nov. from diverse environment.</title>
        <authorList>
            <person name="Octaviana S."/>
        </authorList>
    </citation>
    <scope>NUCLEOTIDE SEQUENCE [LARGE SCALE GENOMIC DNA]</scope>
    <source>
        <strain evidence="8 9">PWU4</strain>
    </source>
</reference>